<evidence type="ECO:0000313" key="1">
    <source>
        <dbReference type="EMBL" id="GAG83890.1"/>
    </source>
</evidence>
<proteinExistence type="predicted"/>
<protein>
    <submittedName>
        <fullName evidence="1">Uncharacterized protein</fullName>
    </submittedName>
</protein>
<dbReference type="AlphaFoldDB" id="X1AMG9"/>
<reference evidence="1" key="1">
    <citation type="journal article" date="2014" name="Front. Microbiol.">
        <title>High frequency of phylogenetically diverse reductive dehalogenase-homologous genes in deep subseafloor sedimentary metagenomes.</title>
        <authorList>
            <person name="Kawai M."/>
            <person name="Futagami T."/>
            <person name="Toyoda A."/>
            <person name="Takaki Y."/>
            <person name="Nishi S."/>
            <person name="Hori S."/>
            <person name="Arai W."/>
            <person name="Tsubouchi T."/>
            <person name="Morono Y."/>
            <person name="Uchiyama I."/>
            <person name="Ito T."/>
            <person name="Fujiyama A."/>
            <person name="Inagaki F."/>
            <person name="Takami H."/>
        </authorList>
    </citation>
    <scope>NUCLEOTIDE SEQUENCE</scope>
    <source>
        <strain evidence="1">Expedition CK06-06</strain>
    </source>
</reference>
<sequence>VPNDSYSTELGLDIEIAKQEKFNPKYSFL</sequence>
<organism evidence="1">
    <name type="scientific">marine sediment metagenome</name>
    <dbReference type="NCBI Taxonomy" id="412755"/>
    <lineage>
        <taxon>unclassified sequences</taxon>
        <taxon>metagenomes</taxon>
        <taxon>ecological metagenomes</taxon>
    </lineage>
</organism>
<gene>
    <name evidence="1" type="ORF">S01H4_29900</name>
</gene>
<accession>X1AMG9</accession>
<feature type="non-terminal residue" evidence="1">
    <location>
        <position position="1"/>
    </location>
</feature>
<dbReference type="EMBL" id="BART01015395">
    <property type="protein sequence ID" value="GAG83890.1"/>
    <property type="molecule type" value="Genomic_DNA"/>
</dbReference>
<name>X1AMG9_9ZZZZ</name>
<comment type="caution">
    <text evidence="1">The sequence shown here is derived from an EMBL/GenBank/DDBJ whole genome shotgun (WGS) entry which is preliminary data.</text>
</comment>